<evidence type="ECO:0000256" key="3">
    <source>
        <dbReference type="HAMAP-Rule" id="MF_01032"/>
    </source>
</evidence>
<dbReference type="GO" id="GO:0009098">
    <property type="term" value="P:L-leucine biosynthetic process"/>
    <property type="evidence" value="ECO:0007669"/>
    <property type="project" value="UniProtKB-UniRule"/>
</dbReference>
<proteinExistence type="inferred from homology"/>
<dbReference type="CDD" id="cd01577">
    <property type="entry name" value="IPMI_Swivel"/>
    <property type="match status" value="1"/>
</dbReference>
<keyword evidence="3" id="KW-0028">Amino-acid biosynthesis</keyword>
<accession>A0A1M7PIK7</accession>
<comment type="subunit">
    <text evidence="3">Heterodimer of LeuC and LeuD.</text>
</comment>
<evidence type="ECO:0000313" key="6">
    <source>
        <dbReference type="EMBL" id="SET27617.1"/>
    </source>
</evidence>
<dbReference type="EMBL" id="FOHG01000061">
    <property type="protein sequence ID" value="SET27617.1"/>
    <property type="molecule type" value="Genomic_DNA"/>
</dbReference>
<organism evidence="6 7">
    <name type="scientific">Halanaerobium congolense</name>
    <dbReference type="NCBI Taxonomy" id="54121"/>
    <lineage>
        <taxon>Bacteria</taxon>
        <taxon>Bacillati</taxon>
        <taxon>Bacillota</taxon>
        <taxon>Clostridia</taxon>
        <taxon>Halanaerobiales</taxon>
        <taxon>Halanaerobiaceae</taxon>
        <taxon>Halanaerobium</taxon>
    </lineage>
</organism>
<dbReference type="InterPro" id="IPR015928">
    <property type="entry name" value="Aconitase/3IPM_dehydase_swvl"/>
</dbReference>
<evidence type="ECO:0000256" key="2">
    <source>
        <dbReference type="ARBA" id="ARBA00023239"/>
    </source>
</evidence>
<dbReference type="EMBL" id="FNBJ01000066">
    <property type="protein sequence ID" value="SDG22993.1"/>
    <property type="molecule type" value="Genomic_DNA"/>
</dbReference>
<dbReference type="Gene3D" id="3.20.19.10">
    <property type="entry name" value="Aconitase, domain 4"/>
    <property type="match status" value="1"/>
</dbReference>
<dbReference type="HAMAP" id="MF_01032">
    <property type="entry name" value="LeuD_type2"/>
    <property type="match status" value="1"/>
</dbReference>
<dbReference type="AlphaFoldDB" id="A0A1M7PIK7"/>
<dbReference type="InterPro" id="IPR000573">
    <property type="entry name" value="AconitaseA/IPMdHydase_ssu_swvl"/>
</dbReference>
<dbReference type="GO" id="GO:0003861">
    <property type="term" value="F:3-isopropylmalate dehydratase activity"/>
    <property type="evidence" value="ECO:0007669"/>
    <property type="project" value="UniProtKB-UniRule"/>
</dbReference>
<keyword evidence="3" id="KW-0432">Leucine biosynthesis</keyword>
<comment type="catalytic activity">
    <reaction evidence="3">
        <text>(2R,3S)-3-isopropylmalate = (2S)-2-isopropylmalate</text>
        <dbReference type="Rhea" id="RHEA:32287"/>
        <dbReference type="ChEBI" id="CHEBI:1178"/>
        <dbReference type="ChEBI" id="CHEBI:35121"/>
        <dbReference type="EC" id="4.2.1.33"/>
    </reaction>
</comment>
<dbReference type="RefSeq" id="WP_073160789.1">
    <property type="nucleotide sequence ID" value="NZ_FNBJ01000066.1"/>
</dbReference>
<dbReference type="UniPathway" id="UPA00048">
    <property type="reaction ID" value="UER00071"/>
</dbReference>
<evidence type="ECO:0000313" key="7">
    <source>
        <dbReference type="Proteomes" id="UP000198612"/>
    </source>
</evidence>
<dbReference type="InterPro" id="IPR050075">
    <property type="entry name" value="LeuD"/>
</dbReference>
<dbReference type="Proteomes" id="UP000198612">
    <property type="component" value="Unassembled WGS sequence"/>
</dbReference>
<comment type="similarity">
    <text evidence="1 3">Belongs to the LeuD family. LeuD type 2 subfamily.</text>
</comment>
<name>A0A1M7PIK7_9FIRM</name>
<keyword evidence="3" id="KW-0100">Branched-chain amino acid biosynthesis</keyword>
<gene>
    <name evidence="3" type="primary">leuD</name>
    <name evidence="5" type="ORF">SAMN04488598_1665</name>
    <name evidence="6" type="ORF">SAMN04515652_1615</name>
</gene>
<feature type="domain" description="Aconitase A/isopropylmalate dehydratase small subunit swivel" evidence="4">
    <location>
        <begin position="38"/>
        <end position="104"/>
    </location>
</feature>
<evidence type="ECO:0000313" key="8">
    <source>
        <dbReference type="Proteomes" id="UP000199519"/>
    </source>
</evidence>
<comment type="pathway">
    <text evidence="3">Amino-acid biosynthesis; L-leucine biosynthesis; L-leucine from 3-methyl-2-oxobutanoate: step 2/4.</text>
</comment>
<dbReference type="PANTHER" id="PTHR43345">
    <property type="entry name" value="3-ISOPROPYLMALATE DEHYDRATASE SMALL SUBUNIT 2-RELATED-RELATED"/>
    <property type="match status" value="1"/>
</dbReference>
<dbReference type="InterPro" id="IPR011827">
    <property type="entry name" value="LeuD_type2/HacB/DmdB"/>
</dbReference>
<dbReference type="OrthoDB" id="9777465at2"/>
<dbReference type="InterPro" id="IPR033940">
    <property type="entry name" value="IPMI_Swivel"/>
</dbReference>
<comment type="function">
    <text evidence="3">Catalyzes the isomerization between 2-isopropylmalate and 3-isopropylmalate, via the formation of 2-isopropylmaleate.</text>
</comment>
<protein>
    <recommendedName>
        <fullName evidence="3">3-isopropylmalate dehydratase small subunit</fullName>
        <ecNumber evidence="3">4.2.1.33</ecNumber>
    </recommendedName>
    <alternativeName>
        <fullName evidence="3">Alpha-IPM isomerase</fullName>
        <shortName evidence="3">IPMI</shortName>
    </alternativeName>
    <alternativeName>
        <fullName evidence="3">Isopropylmalate isomerase</fullName>
    </alternativeName>
</protein>
<evidence type="ECO:0000259" key="4">
    <source>
        <dbReference type="Pfam" id="PF00694"/>
    </source>
</evidence>
<dbReference type="SUPFAM" id="SSF52016">
    <property type="entry name" value="LeuD/IlvD-like"/>
    <property type="match status" value="1"/>
</dbReference>
<dbReference type="Pfam" id="PF00694">
    <property type="entry name" value="Aconitase_C"/>
    <property type="match status" value="1"/>
</dbReference>
<keyword evidence="8" id="KW-1185">Reference proteome</keyword>
<dbReference type="PANTHER" id="PTHR43345:SF2">
    <property type="entry name" value="3-ISOPROPYLMALATE DEHYDRATASE SMALL SUBUNIT 1"/>
    <property type="match status" value="1"/>
</dbReference>
<evidence type="ECO:0000313" key="5">
    <source>
        <dbReference type="EMBL" id="SDG22993.1"/>
    </source>
</evidence>
<dbReference type="NCBIfam" id="TIGR02087">
    <property type="entry name" value="LEUD_arch"/>
    <property type="match status" value="1"/>
</dbReference>
<evidence type="ECO:0000256" key="1">
    <source>
        <dbReference type="ARBA" id="ARBA00009869"/>
    </source>
</evidence>
<dbReference type="EC" id="4.2.1.33" evidence="3"/>
<reference evidence="7 8" key="1">
    <citation type="submission" date="2016-10" db="EMBL/GenBank/DDBJ databases">
        <authorList>
            <person name="Varghese N."/>
            <person name="Submissions S."/>
        </authorList>
    </citation>
    <scope>NUCLEOTIDE SEQUENCE [LARGE SCALE GENOMIC DNA]</scope>
    <source>
        <strain evidence="5 8">WG2</strain>
        <strain evidence="6 7">WG5</strain>
    </source>
</reference>
<sequence length="159" mass="17677">MIKGKTFKFGDNIDTDQIYPGRYLELTDHQEIAEHAMEGVDPDFADEVETGDIVVAGSNFGCGSSREHAVICLKKSGVGAVIAKSFARIFYRNAVNMALPVIEVKDVDFKADEKLEIDMNNAEIKRENGSIIKFTPFPENILEIYEAGGVIPYYKARHS</sequence>
<dbReference type="Proteomes" id="UP000199519">
    <property type="component" value="Unassembled WGS sequence"/>
</dbReference>
<keyword evidence="2 3" id="KW-0456">Lyase</keyword>